<keyword evidence="2" id="KW-1185">Reference proteome</keyword>
<reference evidence="1" key="1">
    <citation type="submission" date="2021-03" db="EMBL/GenBank/DDBJ databases">
        <title>Draft genome sequence of rust myrtle Austropuccinia psidii MF-1, a brazilian biotype.</title>
        <authorList>
            <person name="Quecine M.C."/>
            <person name="Pachon D.M.R."/>
            <person name="Bonatelli M.L."/>
            <person name="Correr F.H."/>
            <person name="Franceschini L.M."/>
            <person name="Leite T.F."/>
            <person name="Margarido G.R.A."/>
            <person name="Almeida C.A."/>
            <person name="Ferrarezi J.A."/>
            <person name="Labate C.A."/>
        </authorList>
    </citation>
    <scope>NUCLEOTIDE SEQUENCE</scope>
    <source>
        <strain evidence="1">MF-1</strain>
    </source>
</reference>
<comment type="caution">
    <text evidence="1">The sequence shown here is derived from an EMBL/GenBank/DDBJ whole genome shotgun (WGS) entry which is preliminary data.</text>
</comment>
<proteinExistence type="predicted"/>
<evidence type="ECO:0000313" key="2">
    <source>
        <dbReference type="Proteomes" id="UP000765509"/>
    </source>
</evidence>
<sequence length="153" mass="16977">MQIFWIEPLFACGGDLEHLQTGLIIKLGNAPILWGSKRQTVVALSTCAAEYVALSNSTQHLVQAINQLAQLEGHFNKSIFCDNQAAVQVLIDNKSRKRMHYLDQAFIFVNDTIWKHGIKVIWVKTADIKANALTKQPLGPVLLQALPFLGING</sequence>
<dbReference type="PANTHER" id="PTHR11439">
    <property type="entry name" value="GAG-POL-RELATED RETROTRANSPOSON"/>
    <property type="match status" value="1"/>
</dbReference>
<dbReference type="OrthoDB" id="3344688at2759"/>
<evidence type="ECO:0000313" key="1">
    <source>
        <dbReference type="EMBL" id="MBW0498860.1"/>
    </source>
</evidence>
<dbReference type="Proteomes" id="UP000765509">
    <property type="component" value="Unassembled WGS sequence"/>
</dbReference>
<dbReference type="EMBL" id="AVOT02014944">
    <property type="protein sequence ID" value="MBW0498860.1"/>
    <property type="molecule type" value="Genomic_DNA"/>
</dbReference>
<dbReference type="PANTHER" id="PTHR11439:SF483">
    <property type="entry name" value="PEPTIDE SYNTHASE GLIP-LIKE, PUTATIVE (AFU_ORTHOLOGUE AFUA_3G12920)-RELATED"/>
    <property type="match status" value="1"/>
</dbReference>
<gene>
    <name evidence="1" type="ORF">O181_038575</name>
</gene>
<accession>A0A9Q3DD54</accession>
<organism evidence="1 2">
    <name type="scientific">Austropuccinia psidii MF-1</name>
    <dbReference type="NCBI Taxonomy" id="1389203"/>
    <lineage>
        <taxon>Eukaryota</taxon>
        <taxon>Fungi</taxon>
        <taxon>Dikarya</taxon>
        <taxon>Basidiomycota</taxon>
        <taxon>Pucciniomycotina</taxon>
        <taxon>Pucciniomycetes</taxon>
        <taxon>Pucciniales</taxon>
        <taxon>Sphaerophragmiaceae</taxon>
        <taxon>Austropuccinia</taxon>
    </lineage>
</organism>
<dbReference type="CDD" id="cd09272">
    <property type="entry name" value="RNase_HI_RT_Ty1"/>
    <property type="match status" value="1"/>
</dbReference>
<name>A0A9Q3DD54_9BASI</name>
<protein>
    <submittedName>
        <fullName evidence="1">Uncharacterized protein</fullName>
    </submittedName>
</protein>
<dbReference type="AlphaFoldDB" id="A0A9Q3DD54"/>